<dbReference type="EMBL" id="AVOT02003487">
    <property type="protein sequence ID" value="MBW0473667.1"/>
    <property type="molecule type" value="Genomic_DNA"/>
</dbReference>
<evidence type="ECO:0000313" key="2">
    <source>
        <dbReference type="Proteomes" id="UP000765509"/>
    </source>
</evidence>
<organism evidence="1 2">
    <name type="scientific">Austropuccinia psidii MF-1</name>
    <dbReference type="NCBI Taxonomy" id="1389203"/>
    <lineage>
        <taxon>Eukaryota</taxon>
        <taxon>Fungi</taxon>
        <taxon>Dikarya</taxon>
        <taxon>Basidiomycota</taxon>
        <taxon>Pucciniomycotina</taxon>
        <taxon>Pucciniomycetes</taxon>
        <taxon>Pucciniales</taxon>
        <taxon>Sphaerophragmiaceae</taxon>
        <taxon>Austropuccinia</taxon>
    </lineage>
</organism>
<dbReference type="AlphaFoldDB" id="A0A9Q3GNW2"/>
<sequence length="123" mass="13984">METLSQKPHPSDVGSCLPRTTTWLLPNKAEMKRSRFWVEILKAIFYLGQKFSTGRINNFNCFVAIIILARIRLPRGSHQPRQSQLTEDARTTKKRCVTGALGQKYKGGLALRNQGTHLEDSKE</sequence>
<name>A0A9Q3GNW2_9BASI</name>
<comment type="caution">
    <text evidence="1">The sequence shown here is derived from an EMBL/GenBank/DDBJ whole genome shotgun (WGS) entry which is preliminary data.</text>
</comment>
<evidence type="ECO:0000313" key="1">
    <source>
        <dbReference type="EMBL" id="MBW0473667.1"/>
    </source>
</evidence>
<protein>
    <submittedName>
        <fullName evidence="1">Uncharacterized protein</fullName>
    </submittedName>
</protein>
<gene>
    <name evidence="1" type="ORF">O181_013382</name>
</gene>
<dbReference type="Proteomes" id="UP000765509">
    <property type="component" value="Unassembled WGS sequence"/>
</dbReference>
<keyword evidence="2" id="KW-1185">Reference proteome</keyword>
<accession>A0A9Q3GNW2</accession>
<proteinExistence type="predicted"/>
<reference evidence="1" key="1">
    <citation type="submission" date="2021-03" db="EMBL/GenBank/DDBJ databases">
        <title>Draft genome sequence of rust myrtle Austropuccinia psidii MF-1, a brazilian biotype.</title>
        <authorList>
            <person name="Quecine M.C."/>
            <person name="Pachon D.M.R."/>
            <person name="Bonatelli M.L."/>
            <person name="Correr F.H."/>
            <person name="Franceschini L.M."/>
            <person name="Leite T.F."/>
            <person name="Margarido G.R.A."/>
            <person name="Almeida C.A."/>
            <person name="Ferrarezi J.A."/>
            <person name="Labate C.A."/>
        </authorList>
    </citation>
    <scope>NUCLEOTIDE SEQUENCE</scope>
    <source>
        <strain evidence="1">MF-1</strain>
    </source>
</reference>